<keyword evidence="2" id="KW-0472">Membrane</keyword>
<dbReference type="Proteomes" id="UP000054097">
    <property type="component" value="Unassembled WGS sequence"/>
</dbReference>
<evidence type="ECO:0000256" key="2">
    <source>
        <dbReference type="SAM" id="Phobius"/>
    </source>
</evidence>
<keyword evidence="2" id="KW-1133">Transmembrane helix</keyword>
<dbReference type="Gene3D" id="1.20.5.510">
    <property type="entry name" value="Single helix bin"/>
    <property type="match status" value="1"/>
</dbReference>
<organism evidence="3 4">
    <name type="scientific">Serendipita vermifera MAFF 305830</name>
    <dbReference type="NCBI Taxonomy" id="933852"/>
    <lineage>
        <taxon>Eukaryota</taxon>
        <taxon>Fungi</taxon>
        <taxon>Dikarya</taxon>
        <taxon>Basidiomycota</taxon>
        <taxon>Agaricomycotina</taxon>
        <taxon>Agaricomycetes</taxon>
        <taxon>Sebacinales</taxon>
        <taxon>Serendipitaceae</taxon>
        <taxon>Serendipita</taxon>
    </lineage>
</organism>
<evidence type="ECO:0000313" key="3">
    <source>
        <dbReference type="EMBL" id="KIM22525.1"/>
    </source>
</evidence>
<accession>A0A0C3AD03</accession>
<sequence length="439" mass="46276">MTTTIIVDDSDLSSTIYSEGWTVAGVSDAKSLEYNSTVHIGASNGLELTFRFSGHRVSVYGTVVAPLSNGLPTSTYTIDGAPLTATNFTGGNLATIPDLQSHLLFYESPTLQEGQHNLTITLSNITNGSPAYYLDFFTVEMFTPNGMSQVIVDDSDAAVIYTGNWTEGHAFNDFLGTDHKSSNLGNANVTFEFNGTSISAFGSFATANDPASLLDFYIDSTHASRYEAPQAGNILRNVPFFSKSGLSPGPHTLLIKSNPSAPWWLDYLIYFQSDAATSSSPPTNGDGNQGSSGGSSPPVGAIAGGVVGGVVLLLGLAALWYFRRRKQQTQVLSVATVSETQQYRGSATIGTTGLTPNEKAFPPSTPGTATFGTNSQHNSSSVPGRPATIPAPAHSASSDVGSHGLQPQREVDGGVRLASGDEDDESYVPEILPPSYARY</sequence>
<gene>
    <name evidence="3" type="ORF">M408DRAFT_28653</name>
</gene>
<protein>
    <submittedName>
        <fullName evidence="3">Uncharacterized protein</fullName>
    </submittedName>
</protein>
<feature type="region of interest" description="Disordered" evidence="1">
    <location>
        <begin position="278"/>
        <end position="297"/>
    </location>
</feature>
<keyword evidence="2" id="KW-0812">Transmembrane</keyword>
<dbReference type="AlphaFoldDB" id="A0A0C3AD03"/>
<reference evidence="3 4" key="1">
    <citation type="submission" date="2014-04" db="EMBL/GenBank/DDBJ databases">
        <authorList>
            <consortium name="DOE Joint Genome Institute"/>
            <person name="Kuo A."/>
            <person name="Zuccaro A."/>
            <person name="Kohler A."/>
            <person name="Nagy L.G."/>
            <person name="Floudas D."/>
            <person name="Copeland A."/>
            <person name="Barry K.W."/>
            <person name="Cichocki N."/>
            <person name="Veneault-Fourrey C."/>
            <person name="LaButti K."/>
            <person name="Lindquist E.A."/>
            <person name="Lipzen A."/>
            <person name="Lundell T."/>
            <person name="Morin E."/>
            <person name="Murat C."/>
            <person name="Sun H."/>
            <person name="Tunlid A."/>
            <person name="Henrissat B."/>
            <person name="Grigoriev I.V."/>
            <person name="Hibbett D.S."/>
            <person name="Martin F."/>
            <person name="Nordberg H.P."/>
            <person name="Cantor M.N."/>
            <person name="Hua S.X."/>
        </authorList>
    </citation>
    <scope>NUCLEOTIDE SEQUENCE [LARGE SCALE GENOMIC DNA]</scope>
    <source>
        <strain evidence="3 4">MAFF 305830</strain>
    </source>
</reference>
<dbReference type="Gene3D" id="2.60.120.260">
    <property type="entry name" value="Galactose-binding domain-like"/>
    <property type="match status" value="2"/>
</dbReference>
<proteinExistence type="predicted"/>
<reference evidence="4" key="2">
    <citation type="submission" date="2015-01" db="EMBL/GenBank/DDBJ databases">
        <title>Evolutionary Origins and Diversification of the Mycorrhizal Mutualists.</title>
        <authorList>
            <consortium name="DOE Joint Genome Institute"/>
            <consortium name="Mycorrhizal Genomics Consortium"/>
            <person name="Kohler A."/>
            <person name="Kuo A."/>
            <person name="Nagy L.G."/>
            <person name="Floudas D."/>
            <person name="Copeland A."/>
            <person name="Barry K.W."/>
            <person name="Cichocki N."/>
            <person name="Veneault-Fourrey C."/>
            <person name="LaButti K."/>
            <person name="Lindquist E.A."/>
            <person name="Lipzen A."/>
            <person name="Lundell T."/>
            <person name="Morin E."/>
            <person name="Murat C."/>
            <person name="Riley R."/>
            <person name="Ohm R."/>
            <person name="Sun H."/>
            <person name="Tunlid A."/>
            <person name="Henrissat B."/>
            <person name="Grigoriev I.V."/>
            <person name="Hibbett D.S."/>
            <person name="Martin F."/>
        </authorList>
    </citation>
    <scope>NUCLEOTIDE SEQUENCE [LARGE SCALE GENOMIC DNA]</scope>
    <source>
        <strain evidence="4">MAFF 305830</strain>
    </source>
</reference>
<dbReference type="EMBL" id="KN824354">
    <property type="protein sequence ID" value="KIM22525.1"/>
    <property type="molecule type" value="Genomic_DNA"/>
</dbReference>
<feature type="compositionally biased region" description="Polar residues" evidence="1">
    <location>
        <begin position="366"/>
        <end position="382"/>
    </location>
</feature>
<dbReference type="HOGENOM" id="CLU_534374_0_0_1"/>
<evidence type="ECO:0000313" key="4">
    <source>
        <dbReference type="Proteomes" id="UP000054097"/>
    </source>
</evidence>
<dbReference type="STRING" id="933852.A0A0C3AD03"/>
<feature type="transmembrane region" description="Helical" evidence="2">
    <location>
        <begin position="299"/>
        <end position="322"/>
    </location>
</feature>
<evidence type="ECO:0000256" key="1">
    <source>
        <dbReference type="SAM" id="MobiDB-lite"/>
    </source>
</evidence>
<keyword evidence="4" id="KW-1185">Reference proteome</keyword>
<dbReference type="OrthoDB" id="3234968at2759"/>
<name>A0A0C3AD03_SERVB</name>
<feature type="region of interest" description="Disordered" evidence="1">
    <location>
        <begin position="348"/>
        <end position="439"/>
    </location>
</feature>